<dbReference type="RefSeq" id="WP_092869589.1">
    <property type="nucleotide sequence ID" value="NZ_FPCH01000005.1"/>
</dbReference>
<dbReference type="Pfam" id="PF13759">
    <property type="entry name" value="2OG-FeII_Oxy_5"/>
    <property type="match status" value="1"/>
</dbReference>
<dbReference type="Proteomes" id="UP000199423">
    <property type="component" value="Unassembled WGS sequence"/>
</dbReference>
<protein>
    <recommendedName>
        <fullName evidence="3">2OG-Fe(II) oxygenase superfamily protein</fullName>
    </recommendedName>
</protein>
<dbReference type="NCBIfam" id="TIGR02466">
    <property type="entry name" value="TIGR02466 family protein"/>
    <property type="match status" value="1"/>
</dbReference>
<accession>A0A1I7NWT9</accession>
<evidence type="ECO:0000313" key="2">
    <source>
        <dbReference type="Proteomes" id="UP000199423"/>
    </source>
</evidence>
<keyword evidence="2" id="KW-1185">Reference proteome</keyword>
<evidence type="ECO:0008006" key="3">
    <source>
        <dbReference type="Google" id="ProtNLM"/>
    </source>
</evidence>
<name>A0A1I7NWT9_9HYPH</name>
<dbReference type="InterPro" id="IPR012668">
    <property type="entry name" value="CHP02466"/>
</dbReference>
<organism evidence="1 2">
    <name type="scientific">Hyphomicrobium facile</name>
    <dbReference type="NCBI Taxonomy" id="51670"/>
    <lineage>
        <taxon>Bacteria</taxon>
        <taxon>Pseudomonadati</taxon>
        <taxon>Pseudomonadota</taxon>
        <taxon>Alphaproteobacteria</taxon>
        <taxon>Hyphomicrobiales</taxon>
        <taxon>Hyphomicrobiaceae</taxon>
        <taxon>Hyphomicrobium</taxon>
    </lineage>
</organism>
<dbReference type="AlphaFoldDB" id="A0A1I7NWT9"/>
<reference evidence="2" key="1">
    <citation type="submission" date="2016-10" db="EMBL/GenBank/DDBJ databases">
        <authorList>
            <person name="Varghese N."/>
            <person name="Submissions S."/>
        </authorList>
    </citation>
    <scope>NUCLEOTIDE SEQUENCE [LARGE SCALE GENOMIC DNA]</scope>
    <source>
        <strain evidence="2">DSM 1565</strain>
    </source>
</reference>
<evidence type="ECO:0000313" key="1">
    <source>
        <dbReference type="EMBL" id="SFV39058.1"/>
    </source>
</evidence>
<sequence>MARLQELFVTQIYREELQRGPTSSLIQELGEAAREISTQDRAGQAWSKANDYAGYTSYASLNDLPDRHPAFADLVRVLDRHASAFAKTLEFELTGKRLALDSLWINVLKPGGFHTAHIHPHSVISGTLYLAVPKDASAIKYEDPRLPMMMAAPTRKPSAKEKNKTFVALAPATGTLLLWESWLRHEVPVNHAKDERVSVSFNYRLD</sequence>
<proteinExistence type="predicted"/>
<dbReference type="Gene3D" id="2.60.120.620">
    <property type="entry name" value="q2cbj1_9rhob like domain"/>
    <property type="match status" value="1"/>
</dbReference>
<gene>
    <name evidence="1" type="ORF">SAMN04488557_4081</name>
</gene>
<dbReference type="STRING" id="51670.SAMN04488557_4081"/>
<dbReference type="OrthoDB" id="9783136at2"/>
<dbReference type="EMBL" id="FPCH01000005">
    <property type="protein sequence ID" value="SFV39058.1"/>
    <property type="molecule type" value="Genomic_DNA"/>
</dbReference>